<dbReference type="GO" id="GO:0009236">
    <property type="term" value="P:cobalamin biosynthetic process"/>
    <property type="evidence" value="ECO:0007669"/>
    <property type="project" value="UniProtKB-UniRule"/>
</dbReference>
<dbReference type="EC" id="4.99.1.4" evidence="15"/>
<dbReference type="InterPro" id="IPR019478">
    <property type="entry name" value="Sirohaem_synthase_dimer_dom"/>
</dbReference>
<dbReference type="Pfam" id="PF13241">
    <property type="entry name" value="NAD_binding_7"/>
    <property type="match status" value="1"/>
</dbReference>
<evidence type="ECO:0000256" key="17">
    <source>
        <dbReference type="RuleBase" id="RU003960"/>
    </source>
</evidence>
<feature type="domain" description="Sirohaem synthase dimerisation" evidence="19">
    <location>
        <begin position="151"/>
        <end position="204"/>
    </location>
</feature>
<evidence type="ECO:0000256" key="4">
    <source>
        <dbReference type="ARBA" id="ARBA00022603"/>
    </source>
</evidence>
<keyword evidence="5 15" id="KW-0808">Transferase</keyword>
<dbReference type="OrthoDB" id="9815856at2"/>
<dbReference type="UniPathway" id="UPA00262">
    <property type="reaction ID" value="UER00211"/>
</dbReference>
<dbReference type="HAMAP" id="MF_01646">
    <property type="entry name" value="Siroheme_synth"/>
    <property type="match status" value="1"/>
</dbReference>
<dbReference type="SUPFAM" id="SSF53790">
    <property type="entry name" value="Tetrapyrrole methylase"/>
    <property type="match status" value="1"/>
</dbReference>
<evidence type="ECO:0000256" key="2">
    <source>
        <dbReference type="ARBA" id="ARBA00005879"/>
    </source>
</evidence>
<evidence type="ECO:0000256" key="6">
    <source>
        <dbReference type="ARBA" id="ARBA00022691"/>
    </source>
</evidence>
<dbReference type="STRING" id="990712.SAMN05216257_10739"/>
<dbReference type="EC" id="1.3.1.76" evidence="15"/>
<evidence type="ECO:0000256" key="8">
    <source>
        <dbReference type="ARBA" id="ARBA00023027"/>
    </source>
</evidence>
<dbReference type="InterPro" id="IPR012409">
    <property type="entry name" value="Sirohaem_synth"/>
</dbReference>
<comment type="catalytic activity">
    <reaction evidence="15">
        <text>uroporphyrinogen III + 2 S-adenosyl-L-methionine = precorrin-2 + 2 S-adenosyl-L-homocysteine + H(+)</text>
        <dbReference type="Rhea" id="RHEA:32459"/>
        <dbReference type="ChEBI" id="CHEBI:15378"/>
        <dbReference type="ChEBI" id="CHEBI:57308"/>
        <dbReference type="ChEBI" id="CHEBI:57856"/>
        <dbReference type="ChEBI" id="CHEBI:58827"/>
        <dbReference type="ChEBI" id="CHEBI:59789"/>
        <dbReference type="EC" id="2.1.1.107"/>
    </reaction>
</comment>
<comment type="function">
    <text evidence="15">Multifunctional enzyme that catalyzes the SAM-dependent methylations of uroporphyrinogen III at position C-2 and C-7 to form precorrin-2 via precorrin-1. Then it catalyzes the NAD-dependent ring dehydrogenation of precorrin-2 to yield sirohydrochlorin. Finally, it catalyzes the ferrochelation of sirohydrochlorin to yield siroheme.</text>
</comment>
<feature type="binding site" evidence="15">
    <location>
        <begin position="22"/>
        <end position="23"/>
    </location>
    <ligand>
        <name>NAD(+)</name>
        <dbReference type="ChEBI" id="CHEBI:57540"/>
    </ligand>
</feature>
<dbReference type="PIRSF" id="PIRSF036426">
    <property type="entry name" value="Sirohaem_synth"/>
    <property type="match status" value="1"/>
</dbReference>
<dbReference type="RefSeq" id="WP_092501053.1">
    <property type="nucleotide sequence ID" value="NZ_FNFV01000007.1"/>
</dbReference>
<proteinExistence type="inferred from homology"/>
<comment type="caution">
    <text evidence="15">Lacks conserved residue(s) required for the propagation of feature annotation.</text>
</comment>
<feature type="binding site" evidence="15">
    <location>
        <position position="414"/>
    </location>
    <ligand>
        <name>S-adenosyl-L-methionine</name>
        <dbReference type="ChEBI" id="CHEBI:59789"/>
    </ligand>
</feature>
<dbReference type="PANTHER" id="PTHR45790">
    <property type="entry name" value="SIROHEME SYNTHASE-RELATED"/>
    <property type="match status" value="1"/>
</dbReference>
<dbReference type="AlphaFoldDB" id="A0A1G9GEH2"/>
<evidence type="ECO:0000256" key="12">
    <source>
        <dbReference type="ARBA" id="ARBA00025705"/>
    </source>
</evidence>
<feature type="binding site" evidence="15">
    <location>
        <begin position="333"/>
        <end position="334"/>
    </location>
    <ligand>
        <name>S-adenosyl-L-methionine</name>
        <dbReference type="ChEBI" id="CHEBI:59789"/>
    </ligand>
</feature>
<comment type="pathway">
    <text evidence="14 15">Cofactor biosynthesis; adenosylcobalamin biosynthesis; precorrin-2 from uroporphyrinogen III: step 1/1.</text>
</comment>
<comment type="catalytic activity">
    <reaction evidence="13 15">
        <text>precorrin-2 + NAD(+) = sirohydrochlorin + NADH + 2 H(+)</text>
        <dbReference type="Rhea" id="RHEA:15613"/>
        <dbReference type="ChEBI" id="CHEBI:15378"/>
        <dbReference type="ChEBI" id="CHEBI:57540"/>
        <dbReference type="ChEBI" id="CHEBI:57945"/>
        <dbReference type="ChEBI" id="CHEBI:58351"/>
        <dbReference type="ChEBI" id="CHEBI:58827"/>
        <dbReference type="EC" id="1.3.1.76"/>
    </reaction>
</comment>
<dbReference type="InterPro" id="IPR000878">
    <property type="entry name" value="4pyrrol_Mease"/>
</dbReference>
<feature type="region of interest" description="Precorrin-2 dehydrogenase / sirohydrochlorin ferrochelatase" evidence="15">
    <location>
        <begin position="1"/>
        <end position="203"/>
    </location>
</feature>
<evidence type="ECO:0000313" key="21">
    <source>
        <dbReference type="EMBL" id="SDK98673.1"/>
    </source>
</evidence>
<dbReference type="NCBIfam" id="NF007922">
    <property type="entry name" value="PRK10637.1"/>
    <property type="match status" value="1"/>
</dbReference>
<dbReference type="Pfam" id="PF00590">
    <property type="entry name" value="TP_methylase"/>
    <property type="match status" value="1"/>
</dbReference>
<dbReference type="UniPathway" id="UPA00148">
    <property type="reaction ID" value="UER00211"/>
</dbReference>
<dbReference type="InterPro" id="IPR036291">
    <property type="entry name" value="NAD(P)-bd_dom_sf"/>
</dbReference>
<dbReference type="SUPFAM" id="SSF75615">
    <property type="entry name" value="Siroheme synthase middle domains-like"/>
    <property type="match status" value="1"/>
</dbReference>
<dbReference type="InterPro" id="IPR014777">
    <property type="entry name" value="4pyrrole_Mease_sub1"/>
</dbReference>
<feature type="binding site" evidence="15">
    <location>
        <begin position="43"/>
        <end position="44"/>
    </location>
    <ligand>
        <name>NAD(+)</name>
        <dbReference type="ChEBI" id="CHEBI:57540"/>
    </ligand>
</feature>
<feature type="binding site" evidence="15">
    <location>
        <begin position="303"/>
        <end position="305"/>
    </location>
    <ligand>
        <name>S-adenosyl-L-methionine</name>
        <dbReference type="ChEBI" id="CHEBI:59789"/>
    </ligand>
</feature>
<dbReference type="SUPFAM" id="SSF51735">
    <property type="entry name" value="NAD(P)-binding Rossmann-fold domains"/>
    <property type="match status" value="1"/>
</dbReference>
<dbReference type="GO" id="GO:0032259">
    <property type="term" value="P:methylation"/>
    <property type="evidence" value="ECO:0007669"/>
    <property type="project" value="UniProtKB-KW"/>
</dbReference>
<comment type="similarity">
    <text evidence="2 17">Belongs to the precorrin methyltransferase family.</text>
</comment>
<comment type="pathway">
    <text evidence="15">Porphyrin-containing compound metabolism; siroheme biosynthesis; siroheme from sirohydrochlorin: step 1/1.</text>
</comment>
<comment type="pathway">
    <text evidence="1 15">Porphyrin-containing compound metabolism; siroheme biosynthesis; sirohydrochlorin from precorrin-2: step 1/1.</text>
</comment>
<comment type="similarity">
    <text evidence="15">In the N-terminal section; belongs to the precorrin-2 dehydrogenase / sirohydrochlorin ferrochelatase family.</text>
</comment>
<organism evidence="21 22">
    <name type="scientific">Meinhardsimonia xiamenensis</name>
    <dbReference type="NCBI Taxonomy" id="990712"/>
    <lineage>
        <taxon>Bacteria</taxon>
        <taxon>Pseudomonadati</taxon>
        <taxon>Pseudomonadota</taxon>
        <taxon>Alphaproteobacteria</taxon>
        <taxon>Rhodobacterales</taxon>
        <taxon>Paracoccaceae</taxon>
        <taxon>Meinhardsimonia</taxon>
    </lineage>
</organism>
<evidence type="ECO:0000256" key="10">
    <source>
        <dbReference type="ARBA" id="ARBA00023244"/>
    </source>
</evidence>
<comment type="pathway">
    <text evidence="12 15">Porphyrin-containing compound metabolism; siroheme biosynthesis; precorrin-2 from uroporphyrinogen III: step 1/1.</text>
</comment>
<keyword evidence="10 15" id="KW-0627">Porphyrin biosynthesis</keyword>
<feature type="domain" description="Siroheme synthase central" evidence="20">
    <location>
        <begin position="120"/>
        <end position="145"/>
    </location>
</feature>
<evidence type="ECO:0000256" key="1">
    <source>
        <dbReference type="ARBA" id="ARBA00005010"/>
    </source>
</evidence>
<dbReference type="Gene3D" id="1.10.8.210">
    <property type="entry name" value="Sirohaem synthase, dimerisation domain"/>
    <property type="match status" value="1"/>
</dbReference>
<dbReference type="PANTHER" id="PTHR45790:SF1">
    <property type="entry name" value="SIROHEME SYNTHASE"/>
    <property type="match status" value="1"/>
</dbReference>
<evidence type="ECO:0000259" key="19">
    <source>
        <dbReference type="Pfam" id="PF10414"/>
    </source>
</evidence>
<evidence type="ECO:0000256" key="9">
    <source>
        <dbReference type="ARBA" id="ARBA00023239"/>
    </source>
</evidence>
<dbReference type="InterPro" id="IPR006367">
    <property type="entry name" value="Sirohaem_synthase_N"/>
</dbReference>
<dbReference type="Proteomes" id="UP000199328">
    <property type="component" value="Unassembled WGS sequence"/>
</dbReference>
<evidence type="ECO:0000256" key="7">
    <source>
        <dbReference type="ARBA" id="ARBA00023002"/>
    </source>
</evidence>
<dbReference type="InterPro" id="IPR003043">
    <property type="entry name" value="Uropor_MeTrfase_CS"/>
</dbReference>
<dbReference type="InterPro" id="IPR006366">
    <property type="entry name" value="CobA/CysG_C"/>
</dbReference>
<dbReference type="FunFam" id="3.40.1010.10:FF:000001">
    <property type="entry name" value="Siroheme synthase"/>
    <property type="match status" value="1"/>
</dbReference>
<evidence type="ECO:0000256" key="11">
    <source>
        <dbReference type="ARBA" id="ARBA00023268"/>
    </source>
</evidence>
<feature type="active site" description="Proton donor" evidence="15 16">
    <location>
        <position position="272"/>
    </location>
</feature>
<feature type="binding site" evidence="15">
    <location>
        <position position="385"/>
    </location>
    <ligand>
        <name>S-adenosyl-L-methionine</name>
        <dbReference type="ChEBI" id="CHEBI:59789"/>
    </ligand>
</feature>
<feature type="domain" description="Tetrapyrrole methylase" evidence="18">
    <location>
        <begin position="220"/>
        <end position="429"/>
    </location>
</feature>
<keyword evidence="11 15" id="KW-0511">Multifunctional enzyme</keyword>
<comment type="similarity">
    <text evidence="15">In the C-terminal section; belongs to the precorrin methyltransferase family.</text>
</comment>
<dbReference type="PROSITE" id="PS00840">
    <property type="entry name" value="SUMT_2"/>
    <property type="match status" value="1"/>
</dbReference>
<dbReference type="Pfam" id="PF10414">
    <property type="entry name" value="CysG_dimeriser"/>
    <property type="match status" value="1"/>
</dbReference>
<evidence type="ECO:0000256" key="13">
    <source>
        <dbReference type="ARBA" id="ARBA00047561"/>
    </source>
</evidence>
<name>A0A1G9GEH2_9RHOB</name>
<dbReference type="InterPro" id="IPR014776">
    <property type="entry name" value="4pyrrole_Mease_sub2"/>
</dbReference>
<dbReference type="GO" id="GO:0051287">
    <property type="term" value="F:NAD binding"/>
    <property type="evidence" value="ECO:0007669"/>
    <property type="project" value="InterPro"/>
</dbReference>
<dbReference type="InterPro" id="IPR035996">
    <property type="entry name" value="4pyrrol_Methylase_sf"/>
</dbReference>
<keyword evidence="9 15" id="KW-0456">Lyase</keyword>
<dbReference type="GO" id="GO:0004851">
    <property type="term" value="F:uroporphyrin-III C-methyltransferase activity"/>
    <property type="evidence" value="ECO:0007669"/>
    <property type="project" value="UniProtKB-UniRule"/>
</dbReference>
<dbReference type="GO" id="GO:0043115">
    <property type="term" value="F:precorrin-2 dehydrogenase activity"/>
    <property type="evidence" value="ECO:0007669"/>
    <property type="project" value="UniProtKB-UniRule"/>
</dbReference>
<evidence type="ECO:0000259" key="20">
    <source>
        <dbReference type="Pfam" id="PF14824"/>
    </source>
</evidence>
<feature type="binding site" evidence="15">
    <location>
        <position position="308"/>
    </location>
    <ligand>
        <name>S-adenosyl-L-methionine</name>
        <dbReference type="ChEBI" id="CHEBI:59789"/>
    </ligand>
</feature>
<keyword evidence="7 15" id="KW-0560">Oxidoreductase</keyword>
<dbReference type="Gene3D" id="3.40.1010.10">
    <property type="entry name" value="Cobalt-precorrin-4 Transmethylase, Domain 1"/>
    <property type="match status" value="1"/>
</dbReference>
<evidence type="ECO:0000259" key="18">
    <source>
        <dbReference type="Pfam" id="PF00590"/>
    </source>
</evidence>
<keyword evidence="22" id="KW-1185">Reference proteome</keyword>
<evidence type="ECO:0000256" key="15">
    <source>
        <dbReference type="HAMAP-Rule" id="MF_01646"/>
    </source>
</evidence>
<feature type="active site" description="Proton acceptor" evidence="15 16">
    <location>
        <position position="250"/>
    </location>
</feature>
<evidence type="ECO:0000256" key="16">
    <source>
        <dbReference type="PIRSR" id="PIRSR036426-1"/>
    </source>
</evidence>
<keyword evidence="8 15" id="KW-0520">NAD</keyword>
<dbReference type="InterPro" id="IPR037115">
    <property type="entry name" value="Sirohaem_synt_dimer_dom_sf"/>
</dbReference>
<keyword evidence="6 15" id="KW-0949">S-adenosyl-L-methionine</keyword>
<dbReference type="Gene3D" id="3.30.950.10">
    <property type="entry name" value="Methyltransferase, Cobalt-precorrin-4 Transmethylase, Domain 2"/>
    <property type="match status" value="1"/>
</dbReference>
<comment type="pathway">
    <text evidence="15">Cofactor biosynthesis; adenosylcobalamin biosynthesis; sirohydrochlorin from precorrin-2: step 1/1.</text>
</comment>
<dbReference type="EMBL" id="FNFV01000007">
    <property type="protein sequence ID" value="SDK98673.1"/>
    <property type="molecule type" value="Genomic_DNA"/>
</dbReference>
<comment type="catalytic activity">
    <reaction evidence="15">
        <text>siroheme + 2 H(+) = sirohydrochlorin + Fe(2+)</text>
        <dbReference type="Rhea" id="RHEA:24360"/>
        <dbReference type="ChEBI" id="CHEBI:15378"/>
        <dbReference type="ChEBI" id="CHEBI:29033"/>
        <dbReference type="ChEBI" id="CHEBI:58351"/>
        <dbReference type="ChEBI" id="CHEBI:60052"/>
        <dbReference type="EC" id="4.99.1.4"/>
    </reaction>
</comment>
<gene>
    <name evidence="15" type="primary">cysG</name>
    <name evidence="21" type="ORF">SAMN05216257_10739</name>
</gene>
<sequence length="493" mass="52913">MDFLPVFLDIRGRRVVVDGPGTAAARRIERALDAGAEVHAFDPEPEEEVEALEGRTRLTLHRRLPEEADIEGAVLVYGASEDPARDARLWEWTRARGILCNIADVNEMCDFITPSIVDRSPVTVAISTGGAAPVIARILRARLEATLPAAFGRLAEFAGGFRELIAAKIRDGRARRHFWERLIDGPAGDAFLAGRVDEARARVLADLEAEAAGGSGVGEVYLVGAGPGDPDLLTFRALRLMQRADVVLYDRLIGEGILGLVRRDAERIHVGKAARRHTMPQEEISRLMVRLAREGKRVLRLKGGDPFIFGRGGEEIEVLAEEGIPFQVVPGITAASGCATYAGIPLTHRDHAHSVSFVTAHGRDGLLDLDWEHLIRPDQTLAIYMGLSSLPALVEAFARRGVDRSMPVAVIEKGTRPGQRIVTGTLGDIAGKVEAEGLGSPAMIIVGTVVTLRDKLDWGGGVEGAHAMGLAAERVKEIIAPAGGKADGTTGTR</sequence>
<dbReference type="Pfam" id="PF14824">
    <property type="entry name" value="Sirohm_synth_M"/>
    <property type="match status" value="1"/>
</dbReference>
<feature type="binding site" evidence="15">
    <location>
        <position position="227"/>
    </location>
    <ligand>
        <name>S-adenosyl-L-methionine</name>
        <dbReference type="ChEBI" id="CHEBI:59789"/>
    </ligand>
</feature>
<dbReference type="Gene3D" id="3.30.160.110">
    <property type="entry name" value="Siroheme synthase, domain 2"/>
    <property type="match status" value="1"/>
</dbReference>
<dbReference type="NCBIfam" id="TIGR01469">
    <property type="entry name" value="cobA_cysG_Cterm"/>
    <property type="match status" value="1"/>
</dbReference>
<evidence type="ECO:0000256" key="5">
    <source>
        <dbReference type="ARBA" id="ARBA00022679"/>
    </source>
</evidence>
<dbReference type="EC" id="2.1.1.107" evidence="15"/>
<keyword evidence="3 15" id="KW-0169">Cobalamin biosynthesis</keyword>
<dbReference type="FunFam" id="3.30.950.10:FF:000001">
    <property type="entry name" value="Siroheme synthase"/>
    <property type="match status" value="1"/>
</dbReference>
<feature type="region of interest" description="Uroporphyrinogen-III C-methyltransferase" evidence="15">
    <location>
        <begin position="218"/>
        <end position="493"/>
    </location>
</feature>
<dbReference type="NCBIfam" id="TIGR01470">
    <property type="entry name" value="cysG_Nterm"/>
    <property type="match status" value="1"/>
</dbReference>
<keyword evidence="4 15" id="KW-0489">Methyltransferase</keyword>
<protein>
    <recommendedName>
        <fullName evidence="15">Siroheme synthase</fullName>
    </recommendedName>
    <domain>
        <recommendedName>
            <fullName evidence="15">Uroporphyrinogen-III C-methyltransferase</fullName>
            <shortName evidence="15">Urogen III methylase</shortName>
            <ecNumber evidence="15">2.1.1.107</ecNumber>
        </recommendedName>
        <alternativeName>
            <fullName evidence="15">SUMT</fullName>
        </alternativeName>
        <alternativeName>
            <fullName evidence="15">Uroporphyrinogen III methylase</fullName>
            <shortName evidence="15">UROM</shortName>
        </alternativeName>
    </domain>
    <domain>
        <recommendedName>
            <fullName evidence="15">Precorrin-2 dehydrogenase</fullName>
            <ecNumber evidence="15">1.3.1.76</ecNumber>
        </recommendedName>
    </domain>
    <domain>
        <recommendedName>
            <fullName evidence="15">Sirohydrochlorin ferrochelatase</fullName>
            <ecNumber evidence="15">4.99.1.4</ecNumber>
        </recommendedName>
    </domain>
</protein>
<evidence type="ECO:0000256" key="14">
    <source>
        <dbReference type="ARBA" id="ARBA00060548"/>
    </source>
</evidence>
<dbReference type="CDD" id="cd11642">
    <property type="entry name" value="SUMT"/>
    <property type="match status" value="1"/>
</dbReference>
<dbReference type="GO" id="GO:0019354">
    <property type="term" value="P:siroheme biosynthetic process"/>
    <property type="evidence" value="ECO:0007669"/>
    <property type="project" value="UniProtKB-UniRule"/>
</dbReference>
<dbReference type="GO" id="GO:0051266">
    <property type="term" value="F:sirohydrochlorin ferrochelatase activity"/>
    <property type="evidence" value="ECO:0007669"/>
    <property type="project" value="UniProtKB-EC"/>
</dbReference>
<dbReference type="Gene3D" id="3.40.50.720">
    <property type="entry name" value="NAD(P)-binding Rossmann-like Domain"/>
    <property type="match status" value="1"/>
</dbReference>
<reference evidence="22" key="1">
    <citation type="submission" date="2016-10" db="EMBL/GenBank/DDBJ databases">
        <authorList>
            <person name="Varghese N."/>
            <person name="Submissions S."/>
        </authorList>
    </citation>
    <scope>NUCLEOTIDE SEQUENCE [LARGE SCALE GENOMIC DNA]</scope>
    <source>
        <strain evidence="22">CGMCC 1.10789</strain>
    </source>
</reference>
<evidence type="ECO:0000313" key="22">
    <source>
        <dbReference type="Proteomes" id="UP000199328"/>
    </source>
</evidence>
<dbReference type="NCBIfam" id="NF004790">
    <property type="entry name" value="PRK06136.1"/>
    <property type="match status" value="1"/>
</dbReference>
<dbReference type="InterPro" id="IPR050161">
    <property type="entry name" value="Siro_Cobalamin_biosynth"/>
</dbReference>
<accession>A0A1G9GEH2</accession>
<dbReference type="InterPro" id="IPR028281">
    <property type="entry name" value="Sirohaem_synthase_central"/>
</dbReference>
<evidence type="ECO:0000256" key="3">
    <source>
        <dbReference type="ARBA" id="ARBA00022573"/>
    </source>
</evidence>